<gene>
    <name evidence="4" type="ORF">C1645_833360</name>
</gene>
<protein>
    <submittedName>
        <fullName evidence="4">Putative serine esterase-domain-containing protein</fullName>
    </submittedName>
</protein>
<dbReference type="InterPro" id="IPR029058">
    <property type="entry name" value="AB_hydrolase_fold"/>
</dbReference>
<dbReference type="PANTHER" id="PTHR12482">
    <property type="entry name" value="LIPASE ROG1-RELATED-RELATED"/>
    <property type="match status" value="1"/>
</dbReference>
<dbReference type="InterPro" id="IPR044294">
    <property type="entry name" value="Lipase-like"/>
</dbReference>
<dbReference type="Pfam" id="PF05057">
    <property type="entry name" value="DUF676"/>
    <property type="match status" value="1"/>
</dbReference>
<evidence type="ECO:0000256" key="1">
    <source>
        <dbReference type="ARBA" id="ARBA00007920"/>
    </source>
</evidence>
<dbReference type="Gene3D" id="3.40.50.1820">
    <property type="entry name" value="alpha/beta hydrolase"/>
    <property type="match status" value="1"/>
</dbReference>
<accession>A0A397SCL3</accession>
<evidence type="ECO:0000313" key="5">
    <source>
        <dbReference type="Proteomes" id="UP000265703"/>
    </source>
</evidence>
<dbReference type="Proteomes" id="UP000265703">
    <property type="component" value="Unassembled WGS sequence"/>
</dbReference>
<evidence type="ECO:0000313" key="4">
    <source>
        <dbReference type="EMBL" id="RIA83708.1"/>
    </source>
</evidence>
<comment type="similarity">
    <text evidence="1">Belongs to the putative lipase ROG1 family.</text>
</comment>
<evidence type="ECO:0000259" key="3">
    <source>
        <dbReference type="Pfam" id="PF05057"/>
    </source>
</evidence>
<feature type="domain" description="DUF676" evidence="3">
    <location>
        <begin position="9"/>
        <end position="196"/>
    </location>
</feature>
<evidence type="ECO:0000256" key="2">
    <source>
        <dbReference type="SAM" id="Phobius"/>
    </source>
</evidence>
<comment type="caution">
    <text evidence="4">The sequence shown here is derived from an EMBL/GenBank/DDBJ whole genome shotgun (WGS) entry which is preliminary data.</text>
</comment>
<organism evidence="4 5">
    <name type="scientific">Glomus cerebriforme</name>
    <dbReference type="NCBI Taxonomy" id="658196"/>
    <lineage>
        <taxon>Eukaryota</taxon>
        <taxon>Fungi</taxon>
        <taxon>Fungi incertae sedis</taxon>
        <taxon>Mucoromycota</taxon>
        <taxon>Glomeromycotina</taxon>
        <taxon>Glomeromycetes</taxon>
        <taxon>Glomerales</taxon>
        <taxon>Glomeraceae</taxon>
        <taxon>Glomus</taxon>
    </lineage>
</organism>
<reference evidence="4 5" key="1">
    <citation type="submission" date="2018-06" db="EMBL/GenBank/DDBJ databases">
        <title>Comparative genomics reveals the genomic features of Rhizophagus irregularis, R. cerebriforme, R. diaphanum and Gigaspora rosea, and their symbiotic lifestyle signature.</title>
        <authorList>
            <person name="Morin E."/>
            <person name="San Clemente H."/>
            <person name="Chen E.C.H."/>
            <person name="De La Providencia I."/>
            <person name="Hainaut M."/>
            <person name="Kuo A."/>
            <person name="Kohler A."/>
            <person name="Murat C."/>
            <person name="Tang N."/>
            <person name="Roy S."/>
            <person name="Loubradou J."/>
            <person name="Henrissat B."/>
            <person name="Grigoriev I.V."/>
            <person name="Corradi N."/>
            <person name="Roux C."/>
            <person name="Martin F.M."/>
        </authorList>
    </citation>
    <scope>NUCLEOTIDE SEQUENCE [LARGE SCALE GENOMIC DNA]</scope>
    <source>
        <strain evidence="4 5">DAOM 227022</strain>
    </source>
</reference>
<name>A0A397SCL3_9GLOM</name>
<dbReference type="PANTHER" id="PTHR12482:SF62">
    <property type="entry name" value="LIPASE ROG1-RELATED"/>
    <property type="match status" value="1"/>
</dbReference>
<keyword evidence="2" id="KW-0812">Transmembrane</keyword>
<feature type="transmembrane region" description="Helical" evidence="2">
    <location>
        <begin position="248"/>
        <end position="271"/>
    </location>
</feature>
<dbReference type="SUPFAM" id="SSF53474">
    <property type="entry name" value="alpha/beta-Hydrolases"/>
    <property type="match status" value="1"/>
</dbReference>
<dbReference type="InterPro" id="IPR007751">
    <property type="entry name" value="DUF676_lipase-like"/>
</dbReference>
<dbReference type="EMBL" id="QKYT01000547">
    <property type="protein sequence ID" value="RIA83708.1"/>
    <property type="molecule type" value="Genomic_DNA"/>
</dbReference>
<keyword evidence="5" id="KW-1185">Reference proteome</keyword>
<keyword evidence="2" id="KW-0472">Membrane</keyword>
<sequence>MINDGEIRQVHLVVFVHGLWGNPNHLKYLVNLFTHFHGDKLHLLNAKCNVSDYTYDGVDVCGKRLVGEIKEELKSIKEMNIKITKFSIIGYSLGGLVSRYAIGLLYSQGFFKYIEPIVCIRREDNTKWIKFVNWTSSNLLSKTGEQLQYIDKFEGDEPLLYVISKPDTVYYKALESFKYRKIYANARRDNSVPFWTAAITDVNPFDKYNELNIVTNEKCVDIIESISLLANPEENYLIHKSTMKLVPYYALIFISLPVLVPIGSTILLSTLPTHLFKSKRRIQQEKMREEGEEHKEREIYRDELIEEINTIVTNVEENVFETAMNLKNFVDSSALDISTREENSSLSSEEQCPPDHKHGTQIRLSNFTTSPLFPKLAISKAQHDSFLNLNKLQLDKVVVCMDHALNSHASIIVRGSFYNEGKELLKLYVEEIFQP</sequence>
<dbReference type="OrthoDB" id="273452at2759"/>
<dbReference type="AlphaFoldDB" id="A0A397SCL3"/>
<keyword evidence="2" id="KW-1133">Transmembrane helix</keyword>
<proteinExistence type="inferred from homology"/>